<evidence type="ECO:0000313" key="2">
    <source>
        <dbReference type="EMBL" id="CAB3232620.1"/>
    </source>
</evidence>
<feature type="domain" description="Nucleolar 27S pre-rRNA processing Urb2/Npa2 C-terminal" evidence="1">
    <location>
        <begin position="1293"/>
        <end position="1465"/>
    </location>
</feature>
<dbReference type="EMBL" id="CADEBC010000478">
    <property type="protein sequence ID" value="CAB3232620.1"/>
    <property type="molecule type" value="Genomic_DNA"/>
</dbReference>
<gene>
    <name evidence="2" type="ORF">APLA_LOCUS4923</name>
</gene>
<dbReference type="InterPro" id="IPR018849">
    <property type="entry name" value="Urb2/Npa2_C"/>
</dbReference>
<dbReference type="OrthoDB" id="160374at2759"/>
<evidence type="ECO:0000313" key="3">
    <source>
        <dbReference type="Proteomes" id="UP000494106"/>
    </source>
</evidence>
<evidence type="ECO:0000259" key="1">
    <source>
        <dbReference type="Pfam" id="PF10441"/>
    </source>
</evidence>
<protein>
    <recommendedName>
        <fullName evidence="1">Nucleolar 27S pre-rRNA processing Urb2/Npa2 C-terminal domain-containing protein</fullName>
    </recommendedName>
</protein>
<dbReference type="Pfam" id="PF10441">
    <property type="entry name" value="Urb2"/>
    <property type="match status" value="1"/>
</dbReference>
<keyword evidence="3" id="KW-1185">Reference proteome</keyword>
<organism evidence="2 3">
    <name type="scientific">Arctia plantaginis</name>
    <name type="common">Wood tiger moth</name>
    <name type="synonym">Phalaena plantaginis</name>
    <dbReference type="NCBI Taxonomy" id="874455"/>
    <lineage>
        <taxon>Eukaryota</taxon>
        <taxon>Metazoa</taxon>
        <taxon>Ecdysozoa</taxon>
        <taxon>Arthropoda</taxon>
        <taxon>Hexapoda</taxon>
        <taxon>Insecta</taxon>
        <taxon>Pterygota</taxon>
        <taxon>Neoptera</taxon>
        <taxon>Endopterygota</taxon>
        <taxon>Lepidoptera</taxon>
        <taxon>Glossata</taxon>
        <taxon>Ditrysia</taxon>
        <taxon>Noctuoidea</taxon>
        <taxon>Erebidae</taxon>
        <taxon>Arctiinae</taxon>
        <taxon>Arctia</taxon>
    </lineage>
</organism>
<accession>A0A8S0ZIJ0</accession>
<proteinExistence type="predicted"/>
<dbReference type="Proteomes" id="UP000494106">
    <property type="component" value="Unassembled WGS sequence"/>
</dbReference>
<sequence length="1467" mass="169008">MSLNPLNELKRRLDDVKTPLPKRLCLAKNVVQSHHFPTAPKERIVAEWLQDLAERNSLKTEDLKNVLDWLSIVDDFTNELKSKLIQIVSLYLQRHPLQTTDIQYIISFLENHKISMQLHVQIDDYLTITITLLQHLRNAENCSHLSKRILNNFIKYYRESKKKLDFIIKLLNGENIETIFSFLDTECRMSAIDVCQNILFPISKKSYFISFLQTLIRKDNLEELIVEKGDNIQSVIKIMNTFFEFPKNRSNTDTKFLQNFIDVFVSSFQKENQIVFAFYIMVTNVLQMEQNFITPAMNLTQITLSENDNKVKRSLFLNMLEVLLDNEVDVNVRLTDTFGEKISKVEIKKNFTSFLQAVMMNQLKLEGKLDKTTILIIKTALKLDPILIEQKNQTILPAIMTAKKNSLSITESYTEMLNCLLETLFKLSRGTLFVTEILPPIKIILEAVNTEQFEIKQKVKEAKESGEEYQKLECKILTGSDLFPQECVEMYGKLTSELMFRQNKELLELLQKDLEVHCLMMLEEGFVSPSIIVLTEVLSSILSSFLYYNKMAGHTVPLNISEDFWNSYKRFEEECLRKFGECVLKLSYNPPLVLSFLKLCQNFAQLKLLNIKYSNVKLEISQCTDTSELFNLSDILPCLNKEQWIEMAGKIADYEAVVVLNNLLLIKTMASQLLSIRNGEEYNKEIITSTKAHLIKQISENPTLLQNNSYCNVLFSDLDKTHTKQLAKCLIKLHLANPELDVLQSIAVTNNRTLLNLLVLETAKNITKCFENTDPLSKMIGKSNFNMVSFIKETEVVQYFEQLSIQEENQDDIKIHVNILKQLPLCYLEENYQLVAIFLLLAIKKSTNVKKLKRNIDTILQSIYELSLQQPDLYQIFPIEYIFSFQDNTLLDLLTLKLRNTNNLLIIKSLLELAVKKVRTDSELVKTIVTKLLKKNKKKVSDIESFNDPAFQVTCLSLPLIVKQKKAITASAFRSILADLQEKLQKVLLESFKSIDFNNSSILVDSSSHDDSAVQNDSGVAVLNAMPAYSLTLSKYCESTDGDEIKNLDYLWSALEFFIKSAIKSIENVNSKTNHVEASIQLLNAILRNIKKLETHEIFKEKDKIFLQIYKSIKERLIQEQNKKVLSSSCLEDLSLTLKFVCELSSVEFYSNHFINDLSSLVVFKKPCVIVFEDNGDVINRKVFKYLWTQCLKANIVGSKCVAMSKLMHRICKNLRNWIRQHYDIEDGVTRSNTEVSTDDDKVVKIVKIDDVVCELMRLDLDSLSEILLAAKKVSLDYKFVDSIFELQHLIHFMIHNKTYITHDISWNSLFTLYEGCVGVLNSLIVAREEILEDRWPCYMQCYRALVTSLCERATSHAQLDRNVEEKLAEIAHNIEKLTQTICKRKKHLSRIAAYTVADLCTSLEKNGPPKMVRQHLENSVVLLIEASDSSYAMPFLKRALAGSAGQMTMTNLFTMYKRYHKYVGNA</sequence>
<name>A0A8S0ZIJ0_ARCPL</name>
<reference evidence="2 3" key="1">
    <citation type="submission" date="2020-04" db="EMBL/GenBank/DDBJ databases">
        <authorList>
            <person name="Wallbank WR R."/>
            <person name="Pardo Diaz C."/>
            <person name="Kozak K."/>
            <person name="Martin S."/>
            <person name="Jiggins C."/>
            <person name="Moest M."/>
            <person name="Warren A I."/>
            <person name="Byers J.R.P. K."/>
            <person name="Montejo-Kovacevich G."/>
            <person name="Yen C E."/>
        </authorList>
    </citation>
    <scope>NUCLEOTIDE SEQUENCE [LARGE SCALE GENOMIC DNA]</scope>
</reference>
<comment type="caution">
    <text evidence="2">The sequence shown here is derived from an EMBL/GenBank/DDBJ whole genome shotgun (WGS) entry which is preliminary data.</text>
</comment>